<sequence>MLIDEKLLIELFEQKDRKRRENLFKLFHQELMAGLTRARIADLISAKLGRPGLITAEDVRYCRFYFKGKKTEATPGAVEKPKPKPDQRSYVESNQPSAFKVTDPDEIKLQDQFKFKSKHSNKQ</sequence>
<feature type="compositionally biased region" description="Basic and acidic residues" evidence="1">
    <location>
        <begin position="79"/>
        <end position="89"/>
    </location>
</feature>
<dbReference type="RefSeq" id="WP_188933315.1">
    <property type="nucleotide sequence ID" value="NZ_BMIA01000002.1"/>
</dbReference>
<name>A0ABQ1YTQ7_9BACT</name>
<evidence type="ECO:0000313" key="2">
    <source>
        <dbReference type="EMBL" id="GGH36757.1"/>
    </source>
</evidence>
<reference evidence="3" key="1">
    <citation type="journal article" date="2019" name="Int. J. Syst. Evol. Microbiol.">
        <title>The Global Catalogue of Microorganisms (GCM) 10K type strain sequencing project: providing services to taxonomists for standard genome sequencing and annotation.</title>
        <authorList>
            <consortium name="The Broad Institute Genomics Platform"/>
            <consortium name="The Broad Institute Genome Sequencing Center for Infectious Disease"/>
            <person name="Wu L."/>
            <person name="Ma J."/>
        </authorList>
    </citation>
    <scope>NUCLEOTIDE SEQUENCE [LARGE SCALE GENOMIC DNA]</scope>
    <source>
        <strain evidence="3">CGMCC 1.15288</strain>
    </source>
</reference>
<dbReference type="Proteomes" id="UP000600214">
    <property type="component" value="Unassembled WGS sequence"/>
</dbReference>
<feature type="region of interest" description="Disordered" evidence="1">
    <location>
        <begin position="73"/>
        <end position="98"/>
    </location>
</feature>
<accession>A0ABQ1YTQ7</accession>
<comment type="caution">
    <text evidence="2">The sequence shown here is derived from an EMBL/GenBank/DDBJ whole genome shotgun (WGS) entry which is preliminary data.</text>
</comment>
<evidence type="ECO:0000313" key="3">
    <source>
        <dbReference type="Proteomes" id="UP000600214"/>
    </source>
</evidence>
<gene>
    <name evidence="2" type="ORF">GCM10007423_29260</name>
</gene>
<proteinExistence type="predicted"/>
<keyword evidence="3" id="KW-1185">Reference proteome</keyword>
<evidence type="ECO:0000256" key="1">
    <source>
        <dbReference type="SAM" id="MobiDB-lite"/>
    </source>
</evidence>
<protein>
    <submittedName>
        <fullName evidence="2">Uncharacterized protein</fullName>
    </submittedName>
</protein>
<dbReference type="EMBL" id="BMIA01000002">
    <property type="protein sequence ID" value="GGH36757.1"/>
    <property type="molecule type" value="Genomic_DNA"/>
</dbReference>
<organism evidence="2 3">
    <name type="scientific">Dyadobacter endophyticus</name>
    <dbReference type="NCBI Taxonomy" id="1749036"/>
    <lineage>
        <taxon>Bacteria</taxon>
        <taxon>Pseudomonadati</taxon>
        <taxon>Bacteroidota</taxon>
        <taxon>Cytophagia</taxon>
        <taxon>Cytophagales</taxon>
        <taxon>Spirosomataceae</taxon>
        <taxon>Dyadobacter</taxon>
    </lineage>
</organism>